<evidence type="ECO:0000313" key="1">
    <source>
        <dbReference type="EMBL" id="KAG5561786.1"/>
    </source>
</evidence>
<protein>
    <submittedName>
        <fullName evidence="1">Uncharacterized protein</fullName>
    </submittedName>
</protein>
<organism evidence="1 2">
    <name type="scientific">Rhododendron griersonianum</name>
    <dbReference type="NCBI Taxonomy" id="479676"/>
    <lineage>
        <taxon>Eukaryota</taxon>
        <taxon>Viridiplantae</taxon>
        <taxon>Streptophyta</taxon>
        <taxon>Embryophyta</taxon>
        <taxon>Tracheophyta</taxon>
        <taxon>Spermatophyta</taxon>
        <taxon>Magnoliopsida</taxon>
        <taxon>eudicotyledons</taxon>
        <taxon>Gunneridae</taxon>
        <taxon>Pentapetalae</taxon>
        <taxon>asterids</taxon>
        <taxon>Ericales</taxon>
        <taxon>Ericaceae</taxon>
        <taxon>Ericoideae</taxon>
        <taxon>Rhodoreae</taxon>
        <taxon>Rhododendron</taxon>
    </lineage>
</organism>
<comment type="caution">
    <text evidence="1">The sequence shown here is derived from an EMBL/GenBank/DDBJ whole genome shotgun (WGS) entry which is preliminary data.</text>
</comment>
<keyword evidence="2" id="KW-1185">Reference proteome</keyword>
<gene>
    <name evidence="1" type="ORF">RHGRI_004732</name>
</gene>
<name>A0AAV6LA25_9ERIC</name>
<accession>A0AAV6LA25</accession>
<dbReference type="PROSITE" id="PS51257">
    <property type="entry name" value="PROKAR_LIPOPROTEIN"/>
    <property type="match status" value="1"/>
</dbReference>
<dbReference type="AlphaFoldDB" id="A0AAV6LA25"/>
<sequence>MKPSCFVTEPTRAMGTVIANSFGSCADIDGCKSMVRNAPCIIGRTSIIDVSFRGMVASINCALQLEFSSLKTFFDLLQTAWDVVDALLTYVVDALLTATARF</sequence>
<evidence type="ECO:0000313" key="2">
    <source>
        <dbReference type="Proteomes" id="UP000823749"/>
    </source>
</evidence>
<dbReference type="EMBL" id="JACTNZ010000002">
    <property type="protein sequence ID" value="KAG5561786.1"/>
    <property type="molecule type" value="Genomic_DNA"/>
</dbReference>
<reference evidence="1" key="1">
    <citation type="submission" date="2020-08" db="EMBL/GenBank/DDBJ databases">
        <title>Plant Genome Project.</title>
        <authorList>
            <person name="Zhang R.-G."/>
        </authorList>
    </citation>
    <scope>NUCLEOTIDE SEQUENCE</scope>
    <source>
        <strain evidence="1">WSP0</strain>
        <tissue evidence="1">Leaf</tissue>
    </source>
</reference>
<dbReference type="Proteomes" id="UP000823749">
    <property type="component" value="Chromosome 2"/>
</dbReference>
<proteinExistence type="predicted"/>